<reference evidence="1 2" key="1">
    <citation type="submission" date="2019-08" db="EMBL/GenBank/DDBJ databases">
        <title>In-depth cultivation of the pig gut microbiome towards novel bacterial diversity and tailored functional studies.</title>
        <authorList>
            <person name="Wylensek D."/>
            <person name="Hitch T.C.A."/>
            <person name="Clavel T."/>
        </authorList>
    </citation>
    <scope>NUCLEOTIDE SEQUENCE [LARGE SCALE GENOMIC DNA]</scope>
    <source>
        <strain evidence="1 2">WCA-383-APC-5B</strain>
    </source>
</reference>
<organism evidence="1 2">
    <name type="scientific">Inconstantimicrobium porci</name>
    <dbReference type="NCBI Taxonomy" id="2652291"/>
    <lineage>
        <taxon>Bacteria</taxon>
        <taxon>Bacillati</taxon>
        <taxon>Bacillota</taxon>
        <taxon>Clostridia</taxon>
        <taxon>Eubacteriales</taxon>
        <taxon>Clostridiaceae</taxon>
        <taxon>Inconstantimicrobium</taxon>
    </lineage>
</organism>
<protein>
    <submittedName>
        <fullName evidence="1">DUF3006 domain-containing protein</fullName>
    </submittedName>
</protein>
<dbReference type="RefSeq" id="WP_154531588.1">
    <property type="nucleotide sequence ID" value="NZ_JAQXTV010000059.1"/>
</dbReference>
<gene>
    <name evidence="1" type="ORF">FYJ33_09840</name>
</gene>
<evidence type="ECO:0000313" key="2">
    <source>
        <dbReference type="Proteomes" id="UP000460287"/>
    </source>
</evidence>
<keyword evidence="2" id="KW-1185">Reference proteome</keyword>
<comment type="caution">
    <text evidence="1">The sequence shown here is derived from an EMBL/GenBank/DDBJ whole genome shotgun (WGS) entry which is preliminary data.</text>
</comment>
<evidence type="ECO:0000313" key="1">
    <source>
        <dbReference type="EMBL" id="MSR91690.1"/>
    </source>
</evidence>
<dbReference type="EMBL" id="VULX01000014">
    <property type="protein sequence ID" value="MSR91690.1"/>
    <property type="molecule type" value="Genomic_DNA"/>
</dbReference>
<dbReference type="Pfam" id="PF11213">
    <property type="entry name" value="DUF3006"/>
    <property type="match status" value="1"/>
</dbReference>
<dbReference type="Proteomes" id="UP000460287">
    <property type="component" value="Unassembled WGS sequence"/>
</dbReference>
<proteinExistence type="predicted"/>
<name>A0A7X2MZ18_9CLOT</name>
<dbReference type="InterPro" id="IPR021377">
    <property type="entry name" value="DUF3006"/>
</dbReference>
<accession>A0A7X2MZ18</accession>
<sequence length="73" mass="8544">MKKETLIVDRIEDGYVVCEMENQKMIDIKLTQINGNIKDGDVLVYSDGFYKVDEELTNKRKDEVKNLVEGMWD</sequence>
<dbReference type="AlphaFoldDB" id="A0A7X2MZ18"/>